<dbReference type="PANTHER" id="PTHR43795">
    <property type="entry name" value="BIFUNCTIONAL ASPARTATE AMINOTRANSFERASE AND GLUTAMATE/ASPARTATE-PREPHENATE AMINOTRANSFERASE-RELATED"/>
    <property type="match status" value="1"/>
</dbReference>
<dbReference type="CDD" id="cd00609">
    <property type="entry name" value="AAT_like"/>
    <property type="match status" value="1"/>
</dbReference>
<feature type="compositionally biased region" description="Low complexity" evidence="3">
    <location>
        <begin position="90"/>
        <end position="104"/>
    </location>
</feature>
<keyword evidence="7" id="KW-1185">Reference proteome</keyword>
<dbReference type="Gene3D" id="3.40.640.10">
    <property type="entry name" value="Type I PLP-dependent aspartate aminotransferase-like (Major domain)"/>
    <property type="match status" value="1"/>
</dbReference>
<dbReference type="AlphaFoldDB" id="A0AAW1WTJ5"/>
<gene>
    <name evidence="6" type="ORF">M0R45_024593</name>
</gene>
<keyword evidence="4" id="KW-1133">Transmembrane helix</keyword>
<dbReference type="InterPro" id="IPR015422">
    <property type="entry name" value="PyrdxlP-dep_Trfase_small"/>
</dbReference>
<reference evidence="6 7" key="1">
    <citation type="journal article" date="2023" name="G3 (Bethesda)">
        <title>A chromosome-length genome assembly and annotation of blackberry (Rubus argutus, cv. 'Hillquist').</title>
        <authorList>
            <person name="Bruna T."/>
            <person name="Aryal R."/>
            <person name="Dudchenko O."/>
            <person name="Sargent D.J."/>
            <person name="Mead D."/>
            <person name="Buti M."/>
            <person name="Cavallini A."/>
            <person name="Hytonen T."/>
            <person name="Andres J."/>
            <person name="Pham M."/>
            <person name="Weisz D."/>
            <person name="Mascagni F."/>
            <person name="Usai G."/>
            <person name="Natali L."/>
            <person name="Bassil N."/>
            <person name="Fernandez G.E."/>
            <person name="Lomsadze A."/>
            <person name="Armour M."/>
            <person name="Olukolu B."/>
            <person name="Poorten T."/>
            <person name="Britton C."/>
            <person name="Davik J."/>
            <person name="Ashrafi H."/>
            <person name="Aiden E.L."/>
            <person name="Borodovsky M."/>
            <person name="Worthington M."/>
        </authorList>
    </citation>
    <scope>NUCLEOTIDE SEQUENCE [LARGE SCALE GENOMIC DNA]</scope>
    <source>
        <strain evidence="6">PI 553951</strain>
    </source>
</reference>
<dbReference type="InterPro" id="IPR050478">
    <property type="entry name" value="Ethylene_sulfur-biosynth"/>
</dbReference>
<dbReference type="Proteomes" id="UP001457282">
    <property type="component" value="Unassembled WGS sequence"/>
</dbReference>
<name>A0AAW1WTJ5_RUBAR</name>
<evidence type="ECO:0000313" key="7">
    <source>
        <dbReference type="Proteomes" id="UP001457282"/>
    </source>
</evidence>
<dbReference type="InterPro" id="IPR015421">
    <property type="entry name" value="PyrdxlP-dep_Trfase_major"/>
</dbReference>
<evidence type="ECO:0000259" key="5">
    <source>
        <dbReference type="Pfam" id="PF00155"/>
    </source>
</evidence>
<evidence type="ECO:0000256" key="4">
    <source>
        <dbReference type="SAM" id="Phobius"/>
    </source>
</evidence>
<evidence type="ECO:0000313" key="6">
    <source>
        <dbReference type="EMBL" id="KAK9927409.1"/>
    </source>
</evidence>
<protein>
    <recommendedName>
        <fullName evidence="5">Aminotransferase class I/classII large domain-containing protein</fullName>
    </recommendedName>
</protein>
<dbReference type="GO" id="GO:0030170">
    <property type="term" value="F:pyridoxal phosphate binding"/>
    <property type="evidence" value="ECO:0007669"/>
    <property type="project" value="InterPro"/>
</dbReference>
<dbReference type="Pfam" id="PF00155">
    <property type="entry name" value="Aminotran_1_2"/>
    <property type="match status" value="1"/>
</dbReference>
<comment type="caution">
    <text evidence="6">The sequence shown here is derived from an EMBL/GenBank/DDBJ whole genome shotgun (WGS) entry which is preliminary data.</text>
</comment>
<dbReference type="InterPro" id="IPR004839">
    <property type="entry name" value="Aminotransferase_I/II_large"/>
</dbReference>
<accession>A0AAW1WTJ5</accession>
<dbReference type="GO" id="GO:0008793">
    <property type="term" value="F:aromatic-amino-acid transaminase activity"/>
    <property type="evidence" value="ECO:0007669"/>
    <property type="project" value="TreeGrafter"/>
</dbReference>
<dbReference type="PRINTS" id="PR00753">
    <property type="entry name" value="ACCSYNTHASE"/>
</dbReference>
<feature type="domain" description="Aminotransferase class I/classII large" evidence="5">
    <location>
        <begin position="207"/>
        <end position="492"/>
    </location>
</feature>
<evidence type="ECO:0000256" key="2">
    <source>
        <dbReference type="ARBA" id="ARBA00022898"/>
    </source>
</evidence>
<dbReference type="SUPFAM" id="SSF53383">
    <property type="entry name" value="PLP-dependent transferases"/>
    <property type="match status" value="1"/>
</dbReference>
<proteinExistence type="predicted"/>
<feature type="region of interest" description="Disordered" evidence="3">
    <location>
        <begin position="64"/>
        <end position="118"/>
    </location>
</feature>
<feature type="compositionally biased region" description="Basic and acidic residues" evidence="3">
    <location>
        <begin position="7"/>
        <end position="17"/>
    </location>
</feature>
<keyword evidence="4" id="KW-0812">Transmembrane</keyword>
<dbReference type="GO" id="GO:0004069">
    <property type="term" value="F:L-aspartate:2-oxoglutarate aminotransferase activity"/>
    <property type="evidence" value="ECO:0007669"/>
    <property type="project" value="TreeGrafter"/>
</dbReference>
<feature type="region of interest" description="Disordered" evidence="3">
    <location>
        <begin position="1"/>
        <end position="24"/>
    </location>
</feature>
<feature type="transmembrane region" description="Helical" evidence="4">
    <location>
        <begin position="40"/>
        <end position="59"/>
    </location>
</feature>
<dbReference type="PANTHER" id="PTHR43795:SF85">
    <property type="entry name" value="AMINOTRANSFERASE ACS10-RELATED"/>
    <property type="match status" value="1"/>
</dbReference>
<dbReference type="InterPro" id="IPR015424">
    <property type="entry name" value="PyrdxlP-dep_Trfase"/>
</dbReference>
<comment type="subunit">
    <text evidence="1">Homodimer.</text>
</comment>
<evidence type="ECO:0000256" key="3">
    <source>
        <dbReference type="SAM" id="MobiDB-lite"/>
    </source>
</evidence>
<organism evidence="6 7">
    <name type="scientific">Rubus argutus</name>
    <name type="common">Southern blackberry</name>
    <dbReference type="NCBI Taxonomy" id="59490"/>
    <lineage>
        <taxon>Eukaryota</taxon>
        <taxon>Viridiplantae</taxon>
        <taxon>Streptophyta</taxon>
        <taxon>Embryophyta</taxon>
        <taxon>Tracheophyta</taxon>
        <taxon>Spermatophyta</taxon>
        <taxon>Magnoliopsida</taxon>
        <taxon>eudicotyledons</taxon>
        <taxon>Gunneridae</taxon>
        <taxon>Pentapetalae</taxon>
        <taxon>rosids</taxon>
        <taxon>fabids</taxon>
        <taxon>Rosales</taxon>
        <taxon>Rosaceae</taxon>
        <taxon>Rosoideae</taxon>
        <taxon>Rosoideae incertae sedis</taxon>
        <taxon>Rubus</taxon>
    </lineage>
</organism>
<dbReference type="EMBL" id="JBEDUW010000005">
    <property type="protein sequence ID" value="KAK9927409.1"/>
    <property type="molecule type" value="Genomic_DNA"/>
</dbReference>
<keyword evidence="2" id="KW-0663">Pyridoxal phosphate</keyword>
<dbReference type="GO" id="GO:0006520">
    <property type="term" value="P:amino acid metabolic process"/>
    <property type="evidence" value="ECO:0007669"/>
    <property type="project" value="TreeGrafter"/>
</dbReference>
<keyword evidence="4" id="KW-0472">Membrane</keyword>
<sequence length="503" mass="55683">MTRTRARHSEREEDRRPSGGGGTAMRVIVPLQGVVQGRGGLVLGSVIPCALFYFLQLYLKRHRSNSNPPTPPPSPDSDSDHPSRQLVQVPVLPRSLSRSHLSPRNPGGPIHVSGRANSVLKGGEPPYYVGLRKVSEDPYDPLGNPDGVIQLGLDENKLALDLVRDWLVENARDALLGGEELGVSGIACYQPFDGLLELKLAVAGFIGNAFLVPAPYYPGLDRDVKWRTGVEIIPVPCRSADKFNLSITALDRAFNQAKKRGVKVRGIIISNPSNPGGSLLTRESLYNLLDFAREKNIHIISNELFAGSTYGSEEFVSMAEIVELEDLDQNRVHIVYGLSKDLSLPGFKVGTIYSFNKNVLTAAKRLTRFSSISVPSQRLLISMLSDTKFIHKFIEINRERLRGMYLKFVTGLKQLGIECTKSNGGFYCWADLSGLIRSYSEKGELELWDGLLNVAKVNVTPGSSCHCIEPGWFRFCFTMLTEKDIPVVMERIRKISETCKSHS</sequence>
<evidence type="ECO:0000256" key="1">
    <source>
        <dbReference type="ARBA" id="ARBA00011738"/>
    </source>
</evidence>
<dbReference type="Gene3D" id="3.90.1150.10">
    <property type="entry name" value="Aspartate Aminotransferase, domain 1"/>
    <property type="match status" value="2"/>
</dbReference>